<organism evidence="10 11">
    <name type="scientific">Haliangium ochraceum (strain DSM 14365 / JCM 11303 / SMP-2)</name>
    <dbReference type="NCBI Taxonomy" id="502025"/>
    <lineage>
        <taxon>Bacteria</taxon>
        <taxon>Pseudomonadati</taxon>
        <taxon>Myxococcota</taxon>
        <taxon>Polyangia</taxon>
        <taxon>Haliangiales</taxon>
        <taxon>Kofleriaceae</taxon>
        <taxon>Haliangium</taxon>
    </lineage>
</organism>
<feature type="binding site" evidence="8">
    <location>
        <position position="375"/>
    </location>
    <ligand>
        <name>NADP(+)</name>
        <dbReference type="ChEBI" id="CHEBI:58349"/>
    </ligand>
</feature>
<dbReference type="OrthoDB" id="9803192at2"/>
<dbReference type="EMBL" id="CP001804">
    <property type="protein sequence ID" value="ACY19064.1"/>
    <property type="molecule type" value="Genomic_DNA"/>
</dbReference>
<evidence type="ECO:0000259" key="9">
    <source>
        <dbReference type="Pfam" id="PF07992"/>
    </source>
</evidence>
<dbReference type="Gene3D" id="3.40.50.720">
    <property type="entry name" value="NAD(P)-binding Rossmann-like Domain"/>
    <property type="match status" value="1"/>
</dbReference>
<evidence type="ECO:0000256" key="5">
    <source>
        <dbReference type="ARBA" id="ARBA00022857"/>
    </source>
</evidence>
<dbReference type="InterPro" id="IPR023753">
    <property type="entry name" value="FAD/NAD-binding_dom"/>
</dbReference>
<accession>D0LRS2</accession>
<dbReference type="PIRSF" id="PIRSF000362">
    <property type="entry name" value="FNR"/>
    <property type="match status" value="1"/>
</dbReference>
<feature type="binding site" evidence="8">
    <location>
        <position position="214"/>
    </location>
    <ligand>
        <name>NADP(+)</name>
        <dbReference type="ChEBI" id="CHEBI:58349"/>
    </ligand>
</feature>
<feature type="binding site" evidence="7">
    <location>
        <position position="50"/>
    </location>
    <ligand>
        <name>FAD</name>
        <dbReference type="ChEBI" id="CHEBI:57692"/>
    </ligand>
</feature>
<dbReference type="Gene3D" id="3.50.50.60">
    <property type="entry name" value="FAD/NAD(P)-binding domain"/>
    <property type="match status" value="1"/>
</dbReference>
<keyword evidence="11" id="KW-1185">Reference proteome</keyword>
<evidence type="ECO:0000256" key="6">
    <source>
        <dbReference type="ARBA" id="ARBA00023002"/>
    </source>
</evidence>
<name>D0LRS2_HALO1</name>
<evidence type="ECO:0000256" key="1">
    <source>
        <dbReference type="ARBA" id="ARBA00001974"/>
    </source>
</evidence>
<dbReference type="KEGG" id="hoh:Hoch_6598"/>
<evidence type="ECO:0000256" key="3">
    <source>
        <dbReference type="ARBA" id="ARBA00022630"/>
    </source>
</evidence>
<proteinExistence type="inferred from homology"/>
<keyword evidence="3" id="KW-0285">Flavoprotein</keyword>
<dbReference type="PANTHER" id="PTHR48467">
    <property type="entry name" value="GLUTAMATE SYNTHASE 1 [NADH], CHLOROPLASTIC-LIKE"/>
    <property type="match status" value="1"/>
</dbReference>
<feature type="binding site" evidence="7">
    <location>
        <position position="21"/>
    </location>
    <ligand>
        <name>FAD</name>
        <dbReference type="ChEBI" id="CHEBI:57692"/>
    </ligand>
</feature>
<dbReference type="InterPro" id="IPR021163">
    <property type="entry name" value="Ferredox_Rdtase_adrenod"/>
</dbReference>
<keyword evidence="6" id="KW-0560">Oxidoreductase</keyword>
<dbReference type="eggNOG" id="COG0493">
    <property type="taxonomic scope" value="Bacteria"/>
</dbReference>
<dbReference type="InterPro" id="IPR055275">
    <property type="entry name" value="Ferredox_Rdtase"/>
</dbReference>
<comment type="cofactor">
    <cofactor evidence="1 7">
        <name>FAD</name>
        <dbReference type="ChEBI" id="CHEBI:57692"/>
    </cofactor>
</comment>
<dbReference type="InterPro" id="IPR036188">
    <property type="entry name" value="FAD/NAD-bd_sf"/>
</dbReference>
<dbReference type="AlphaFoldDB" id="D0LRS2"/>
<feature type="domain" description="FAD/NAD(P)-binding" evidence="9">
    <location>
        <begin position="12"/>
        <end position="215"/>
    </location>
</feature>
<evidence type="ECO:0000256" key="7">
    <source>
        <dbReference type="PIRSR" id="PIRSR000362-1"/>
    </source>
</evidence>
<gene>
    <name evidence="10" type="ordered locus">Hoch_6598</name>
</gene>
<dbReference type="STRING" id="502025.Hoch_6598"/>
<sequence>MSELGTASRPLRVAIVGSGPSGFYAAEALFKSKVDVHVDMFDRLPTPYGLVRGGVAPDHQKIKNVTRVYEKIATKNEHFAFLGNVTVGSDIKVEELRSYYDAILFACGAESDRRLNIPGEDLPGSYTATEFVGWYNGHPDYREREFDLSGKVAIVIGQGNVAMDVSRVLAKTTEELASTDIADFALDALGKSNIREVYVVGRRGPVQAKFTPPEIREIGELVDCDPVVAAADMELNEASQAELDAPESNHQRKNFDVLKEFSTREAGDKSRRYHLEFCLSPIEIRGDGRVQQVVFRKNRLAGEPFNQWSEGTEETITLDCDIFFRSVGYRGTALPGVPFDEKKGIFPNRQGRIVDGDEALPGMYVAGWIKRGPSGIIGTNKPDSQATVEVLLEDVPSLSPCAEPNSDSVRKLLAERGVRVVSFADWQRLDAAEIERGKASGKPREKFTSIADMVALLD</sequence>
<evidence type="ECO:0000256" key="4">
    <source>
        <dbReference type="ARBA" id="ARBA00022827"/>
    </source>
</evidence>
<dbReference type="HOGENOM" id="CLU_024722_4_1_7"/>
<protein>
    <submittedName>
        <fullName evidence="10">FAD-dependent pyridine nucleotide-disulphide oxidoreductase</fullName>
    </submittedName>
</protein>
<feature type="binding site" evidence="7">
    <location>
        <begin position="375"/>
        <end position="377"/>
    </location>
    <ligand>
        <name>FAD</name>
        <dbReference type="ChEBI" id="CHEBI:57692"/>
    </ligand>
</feature>
<feature type="binding site" evidence="8">
    <location>
        <begin position="158"/>
        <end position="161"/>
    </location>
    <ligand>
        <name>NADP(+)</name>
        <dbReference type="ChEBI" id="CHEBI:58349"/>
    </ligand>
</feature>
<dbReference type="SUPFAM" id="SSF51971">
    <property type="entry name" value="Nucleotide-binding domain"/>
    <property type="match status" value="2"/>
</dbReference>
<evidence type="ECO:0000313" key="11">
    <source>
        <dbReference type="Proteomes" id="UP000001880"/>
    </source>
</evidence>
<comment type="similarity">
    <text evidence="2">Belongs to the ferredoxin--NADP reductase type 1 family.</text>
</comment>
<keyword evidence="5 8" id="KW-0521">NADP</keyword>
<evidence type="ECO:0000256" key="2">
    <source>
        <dbReference type="ARBA" id="ARBA00008312"/>
    </source>
</evidence>
<dbReference type="PRINTS" id="PR00419">
    <property type="entry name" value="ADXRDTASE"/>
</dbReference>
<keyword evidence="4 7" id="KW-0274">FAD</keyword>
<reference evidence="10 11" key="1">
    <citation type="journal article" date="2010" name="Stand. Genomic Sci.">
        <title>Complete genome sequence of Haliangium ochraceum type strain (SMP-2).</title>
        <authorList>
            <consortium name="US DOE Joint Genome Institute (JGI-PGF)"/>
            <person name="Ivanova N."/>
            <person name="Daum C."/>
            <person name="Lang E."/>
            <person name="Abt B."/>
            <person name="Kopitz M."/>
            <person name="Saunders E."/>
            <person name="Lapidus A."/>
            <person name="Lucas S."/>
            <person name="Glavina Del Rio T."/>
            <person name="Nolan M."/>
            <person name="Tice H."/>
            <person name="Copeland A."/>
            <person name="Cheng J.F."/>
            <person name="Chen F."/>
            <person name="Bruce D."/>
            <person name="Goodwin L."/>
            <person name="Pitluck S."/>
            <person name="Mavromatis K."/>
            <person name="Pati A."/>
            <person name="Mikhailova N."/>
            <person name="Chen A."/>
            <person name="Palaniappan K."/>
            <person name="Land M."/>
            <person name="Hauser L."/>
            <person name="Chang Y.J."/>
            <person name="Jeffries C.D."/>
            <person name="Detter J.C."/>
            <person name="Brettin T."/>
            <person name="Rohde M."/>
            <person name="Goker M."/>
            <person name="Bristow J."/>
            <person name="Markowitz V."/>
            <person name="Eisen J.A."/>
            <person name="Hugenholtz P."/>
            <person name="Kyrpides N.C."/>
            <person name="Klenk H.P."/>
        </authorList>
    </citation>
    <scope>NUCLEOTIDE SEQUENCE [LARGE SCALE GENOMIC DNA]</scope>
    <source>
        <strain evidence="11">DSM 14365 / CIP 107738 / JCM 11303 / AJ 13395 / SMP-2</strain>
    </source>
</reference>
<dbReference type="RefSeq" id="WP_012831656.1">
    <property type="nucleotide sequence ID" value="NC_013440.1"/>
</dbReference>
<evidence type="ECO:0000313" key="10">
    <source>
        <dbReference type="EMBL" id="ACY19064.1"/>
    </source>
</evidence>
<feature type="binding site" evidence="8">
    <location>
        <begin position="202"/>
        <end position="203"/>
    </location>
    <ligand>
        <name>NADP(+)</name>
        <dbReference type="ChEBI" id="CHEBI:58349"/>
    </ligand>
</feature>
<dbReference type="Proteomes" id="UP000001880">
    <property type="component" value="Chromosome"/>
</dbReference>
<feature type="binding site" evidence="7">
    <location>
        <position position="87"/>
    </location>
    <ligand>
        <name>FAD</name>
        <dbReference type="ChEBI" id="CHEBI:57692"/>
    </ligand>
</feature>
<dbReference type="Pfam" id="PF07992">
    <property type="entry name" value="Pyr_redox_2"/>
    <property type="match status" value="1"/>
</dbReference>
<dbReference type="GO" id="GO:0016491">
    <property type="term" value="F:oxidoreductase activity"/>
    <property type="evidence" value="ECO:0007669"/>
    <property type="project" value="UniProtKB-KW"/>
</dbReference>
<dbReference type="PANTHER" id="PTHR48467:SF1">
    <property type="entry name" value="GLUTAMATE SYNTHASE 1 [NADH], CHLOROPLASTIC-LIKE"/>
    <property type="match status" value="1"/>
</dbReference>
<feature type="binding site" evidence="7">
    <location>
        <position position="368"/>
    </location>
    <ligand>
        <name>FAD</name>
        <dbReference type="ChEBI" id="CHEBI:57692"/>
    </ligand>
</feature>
<evidence type="ECO:0000256" key="8">
    <source>
        <dbReference type="PIRSR" id="PIRSR000362-2"/>
    </source>
</evidence>